<protein>
    <submittedName>
        <fullName evidence="1">2934_t:CDS:1</fullName>
    </submittedName>
</protein>
<sequence>NLPSVLYMLLTGVDTRAHNFHQLIRSYNSALVFTSIDANIDNHVSELYHSIEFLLPVQGADFLNFTQLYIYDTKHEVQNRMNVMPFLDATVLMDLQRMLDLINPYVGVFRQMYDILIQEPATMLSMVVKADKNIDSQHYNISTASEVAVIMIENDQEIEPSHHDIVINL</sequence>
<dbReference type="PANTHER" id="PTHR45786">
    <property type="entry name" value="DNA BINDING PROTEIN-LIKE"/>
    <property type="match status" value="1"/>
</dbReference>
<dbReference type="OrthoDB" id="1748060at2759"/>
<organism evidence="1 2">
    <name type="scientific">Acaulospora morrowiae</name>
    <dbReference type="NCBI Taxonomy" id="94023"/>
    <lineage>
        <taxon>Eukaryota</taxon>
        <taxon>Fungi</taxon>
        <taxon>Fungi incertae sedis</taxon>
        <taxon>Mucoromycota</taxon>
        <taxon>Glomeromycotina</taxon>
        <taxon>Glomeromycetes</taxon>
        <taxon>Diversisporales</taxon>
        <taxon>Acaulosporaceae</taxon>
        <taxon>Acaulospora</taxon>
    </lineage>
</organism>
<dbReference type="PANTHER" id="PTHR45786:SF74">
    <property type="entry name" value="ATP-DEPENDENT DNA HELICASE"/>
    <property type="match status" value="1"/>
</dbReference>
<evidence type="ECO:0000313" key="1">
    <source>
        <dbReference type="EMBL" id="CAG8655341.1"/>
    </source>
</evidence>
<dbReference type="Proteomes" id="UP000789342">
    <property type="component" value="Unassembled WGS sequence"/>
</dbReference>
<evidence type="ECO:0000313" key="2">
    <source>
        <dbReference type="Proteomes" id="UP000789342"/>
    </source>
</evidence>
<keyword evidence="2" id="KW-1185">Reference proteome</keyword>
<feature type="non-terminal residue" evidence="1">
    <location>
        <position position="169"/>
    </location>
</feature>
<dbReference type="EMBL" id="CAJVPV010010825">
    <property type="protein sequence ID" value="CAG8655341.1"/>
    <property type="molecule type" value="Genomic_DNA"/>
</dbReference>
<gene>
    <name evidence="1" type="ORF">AMORRO_LOCUS10161</name>
</gene>
<name>A0A9N9E0R8_9GLOM</name>
<proteinExistence type="predicted"/>
<reference evidence="1" key="1">
    <citation type="submission" date="2021-06" db="EMBL/GenBank/DDBJ databases">
        <authorList>
            <person name="Kallberg Y."/>
            <person name="Tangrot J."/>
            <person name="Rosling A."/>
        </authorList>
    </citation>
    <scope>NUCLEOTIDE SEQUENCE</scope>
    <source>
        <strain evidence="1">CL551</strain>
    </source>
</reference>
<accession>A0A9N9E0R8</accession>
<dbReference type="AlphaFoldDB" id="A0A9N9E0R8"/>
<comment type="caution">
    <text evidence="1">The sequence shown here is derived from an EMBL/GenBank/DDBJ whole genome shotgun (WGS) entry which is preliminary data.</text>
</comment>